<proteinExistence type="predicted"/>
<dbReference type="RefSeq" id="XP_002423746.1">
    <property type="nucleotide sequence ID" value="XM_002423701.1"/>
</dbReference>
<evidence type="ECO:0000313" key="1">
    <source>
        <dbReference type="EMBL" id="EEB11008.1"/>
    </source>
</evidence>
<dbReference type="CTD" id="8231492"/>
<dbReference type="HOGENOM" id="CLU_2690780_0_0_1"/>
<dbReference type="KEGG" id="phu:Phum_PHUM083010"/>
<organism>
    <name type="scientific">Pediculus humanus subsp. corporis</name>
    <name type="common">Body louse</name>
    <dbReference type="NCBI Taxonomy" id="121224"/>
    <lineage>
        <taxon>Eukaryota</taxon>
        <taxon>Metazoa</taxon>
        <taxon>Ecdysozoa</taxon>
        <taxon>Arthropoda</taxon>
        <taxon>Hexapoda</taxon>
        <taxon>Insecta</taxon>
        <taxon>Pterygota</taxon>
        <taxon>Neoptera</taxon>
        <taxon>Paraneoptera</taxon>
        <taxon>Psocodea</taxon>
        <taxon>Troctomorpha</taxon>
        <taxon>Phthiraptera</taxon>
        <taxon>Anoplura</taxon>
        <taxon>Pediculidae</taxon>
        <taxon>Pediculus</taxon>
    </lineage>
</organism>
<keyword evidence="3" id="KW-1185">Reference proteome</keyword>
<gene>
    <name evidence="2" type="primary">8231492</name>
    <name evidence="1" type="ORF">Phum_PHUM083010</name>
</gene>
<reference evidence="1" key="1">
    <citation type="submission" date="2007-04" db="EMBL/GenBank/DDBJ databases">
        <title>Annotation of Pediculus humanus corporis strain USDA.</title>
        <authorList>
            <person name="Kirkness E."/>
            <person name="Hannick L."/>
            <person name="Hass B."/>
            <person name="Bruggner R."/>
            <person name="Lawson D."/>
            <person name="Bidwell S."/>
            <person name="Joardar V."/>
            <person name="Caler E."/>
            <person name="Walenz B."/>
            <person name="Inman J."/>
            <person name="Schobel S."/>
            <person name="Galinsky K."/>
            <person name="Amedeo P."/>
            <person name="Strausberg R."/>
        </authorList>
    </citation>
    <scope>NUCLEOTIDE SEQUENCE</scope>
    <source>
        <strain evidence="1">USDA</strain>
    </source>
</reference>
<reference evidence="2" key="3">
    <citation type="submission" date="2021-02" db="UniProtKB">
        <authorList>
            <consortium name="EnsemblMetazoa"/>
        </authorList>
    </citation>
    <scope>IDENTIFICATION</scope>
    <source>
        <strain evidence="2">USDA</strain>
    </source>
</reference>
<name>E0VCC2_PEDHC</name>
<reference evidence="1" key="2">
    <citation type="submission" date="2007-04" db="EMBL/GenBank/DDBJ databases">
        <title>The genome of the human body louse.</title>
        <authorList>
            <consortium name="The Human Body Louse Genome Consortium"/>
            <person name="Kirkness E."/>
            <person name="Walenz B."/>
            <person name="Hass B."/>
            <person name="Bruggner R."/>
            <person name="Strausberg R."/>
        </authorList>
    </citation>
    <scope>NUCLEOTIDE SEQUENCE</scope>
    <source>
        <strain evidence="1">USDA</strain>
    </source>
</reference>
<evidence type="ECO:0000313" key="3">
    <source>
        <dbReference type="Proteomes" id="UP000009046"/>
    </source>
</evidence>
<dbReference type="EMBL" id="AAZO01000991">
    <property type="status" value="NOT_ANNOTATED_CDS"/>
    <property type="molecule type" value="Genomic_DNA"/>
</dbReference>
<sequence>MAKVLDKHLFKQENKKLMNLKVLFGCLTMSDPYLISHIIKIFLKKNINQNNMSHFNCNFLVDSIKIIPADKPLG</sequence>
<dbReference type="GeneID" id="8231492"/>
<protein>
    <submittedName>
        <fullName evidence="1 2">Uncharacterized protein</fullName>
    </submittedName>
</protein>
<dbReference type="EMBL" id="DS235051">
    <property type="protein sequence ID" value="EEB11008.1"/>
    <property type="molecule type" value="Genomic_DNA"/>
</dbReference>
<accession>E0VCC2</accession>
<dbReference type="EnsemblMetazoa" id="PHUM083010-RA">
    <property type="protein sequence ID" value="PHUM083010-PA"/>
    <property type="gene ID" value="PHUM083010"/>
</dbReference>
<dbReference type="VEuPathDB" id="VectorBase:PHUM083010"/>
<evidence type="ECO:0000313" key="2">
    <source>
        <dbReference type="EnsemblMetazoa" id="PHUM083010-PA"/>
    </source>
</evidence>
<dbReference type="Proteomes" id="UP000009046">
    <property type="component" value="Unassembled WGS sequence"/>
</dbReference>
<dbReference type="AlphaFoldDB" id="E0VCC2"/>
<dbReference type="InParanoid" id="E0VCC2"/>